<proteinExistence type="predicted"/>
<protein>
    <submittedName>
        <fullName evidence="1">Uncharacterized protein</fullName>
    </submittedName>
</protein>
<name>A0A9D2ECS7_9MICO</name>
<dbReference type="InterPro" id="IPR047681">
    <property type="entry name" value="PPA1309-like"/>
</dbReference>
<reference evidence="1" key="2">
    <citation type="submission" date="2021-04" db="EMBL/GenBank/DDBJ databases">
        <authorList>
            <person name="Gilroy R."/>
        </authorList>
    </citation>
    <scope>NUCLEOTIDE SEQUENCE</scope>
    <source>
        <strain evidence="1">ChiGjej4B4-7305</strain>
    </source>
</reference>
<dbReference type="AlphaFoldDB" id="A0A9D2ECS7"/>
<organism evidence="1 2">
    <name type="scientific">Candidatus Ruania gallistercoris</name>
    <dbReference type="NCBI Taxonomy" id="2838746"/>
    <lineage>
        <taxon>Bacteria</taxon>
        <taxon>Bacillati</taxon>
        <taxon>Actinomycetota</taxon>
        <taxon>Actinomycetes</taxon>
        <taxon>Micrococcales</taxon>
        <taxon>Ruaniaceae</taxon>
        <taxon>Ruania</taxon>
    </lineage>
</organism>
<gene>
    <name evidence="1" type="ORF">H9815_04955</name>
</gene>
<dbReference type="Proteomes" id="UP000824037">
    <property type="component" value="Unassembled WGS sequence"/>
</dbReference>
<evidence type="ECO:0000313" key="2">
    <source>
        <dbReference type="Proteomes" id="UP000824037"/>
    </source>
</evidence>
<evidence type="ECO:0000313" key="1">
    <source>
        <dbReference type="EMBL" id="HIZ35103.1"/>
    </source>
</evidence>
<dbReference type="NCBIfam" id="NF040618">
    <property type="entry name" value="PPA1309_fam"/>
    <property type="match status" value="1"/>
</dbReference>
<dbReference type="EMBL" id="DXBY01000078">
    <property type="protein sequence ID" value="HIZ35103.1"/>
    <property type="molecule type" value="Genomic_DNA"/>
</dbReference>
<reference evidence="1" key="1">
    <citation type="journal article" date="2021" name="PeerJ">
        <title>Extensive microbial diversity within the chicken gut microbiome revealed by metagenomics and culture.</title>
        <authorList>
            <person name="Gilroy R."/>
            <person name="Ravi A."/>
            <person name="Getino M."/>
            <person name="Pursley I."/>
            <person name="Horton D.L."/>
            <person name="Alikhan N.F."/>
            <person name="Baker D."/>
            <person name="Gharbi K."/>
            <person name="Hall N."/>
            <person name="Watson M."/>
            <person name="Adriaenssens E.M."/>
            <person name="Foster-Nyarko E."/>
            <person name="Jarju S."/>
            <person name="Secka A."/>
            <person name="Antonio M."/>
            <person name="Oren A."/>
            <person name="Chaudhuri R.R."/>
            <person name="La Ragione R."/>
            <person name="Hildebrand F."/>
            <person name="Pallen M.J."/>
        </authorList>
    </citation>
    <scope>NUCLEOTIDE SEQUENCE</scope>
    <source>
        <strain evidence="1">ChiGjej4B4-7305</strain>
    </source>
</reference>
<accession>A0A9D2ECS7</accession>
<comment type="caution">
    <text evidence="1">The sequence shown here is derived from an EMBL/GenBank/DDBJ whole genome shotgun (WGS) entry which is preliminary data.</text>
</comment>
<sequence length="178" mass="18640">MDAEHSPRTAALAETVREVERHVAAEGWDAPVAVYALVRSASLVAASPELAAELPDGATSDPEHLTAVVQDGLPEADTLEDLLAQLAWPETVDGAAVVVERLVVPPEAEAQLPGEDADQVEYLMNHPERQDVRIAAGVLRTGESWCALRSRANDDDAAVGGGPTAVPGLVEALAATLR</sequence>